<dbReference type="Pfam" id="PF02902">
    <property type="entry name" value="Peptidase_C48"/>
    <property type="match status" value="1"/>
</dbReference>
<organism evidence="6 7">
    <name type="scientific">Porphyra umbilicalis</name>
    <name type="common">Purple laver</name>
    <name type="synonym">Red alga</name>
    <dbReference type="NCBI Taxonomy" id="2786"/>
    <lineage>
        <taxon>Eukaryota</taxon>
        <taxon>Rhodophyta</taxon>
        <taxon>Bangiophyceae</taxon>
        <taxon>Bangiales</taxon>
        <taxon>Bangiaceae</taxon>
        <taxon>Porphyra</taxon>
    </lineage>
</organism>
<keyword evidence="7" id="KW-1185">Reference proteome</keyword>
<evidence type="ECO:0000313" key="7">
    <source>
        <dbReference type="Proteomes" id="UP000218209"/>
    </source>
</evidence>
<comment type="similarity">
    <text evidence="1">Belongs to the peptidase C48 family.</text>
</comment>
<evidence type="ECO:0000259" key="5">
    <source>
        <dbReference type="Pfam" id="PF02902"/>
    </source>
</evidence>
<evidence type="ECO:0000256" key="2">
    <source>
        <dbReference type="ARBA" id="ARBA00022670"/>
    </source>
</evidence>
<feature type="compositionally biased region" description="Low complexity" evidence="4">
    <location>
        <begin position="481"/>
        <end position="498"/>
    </location>
</feature>
<feature type="region of interest" description="Disordered" evidence="4">
    <location>
        <begin position="1"/>
        <end position="36"/>
    </location>
</feature>
<feature type="region of interest" description="Disordered" evidence="4">
    <location>
        <begin position="340"/>
        <end position="389"/>
    </location>
</feature>
<accession>A0A1X6PET1</accession>
<feature type="region of interest" description="Disordered" evidence="4">
    <location>
        <begin position="124"/>
        <end position="181"/>
    </location>
</feature>
<feature type="compositionally biased region" description="Low complexity" evidence="4">
    <location>
        <begin position="13"/>
        <end position="34"/>
    </location>
</feature>
<dbReference type="GO" id="GO:0008234">
    <property type="term" value="F:cysteine-type peptidase activity"/>
    <property type="evidence" value="ECO:0007669"/>
    <property type="project" value="InterPro"/>
</dbReference>
<evidence type="ECO:0000256" key="3">
    <source>
        <dbReference type="ARBA" id="ARBA00022801"/>
    </source>
</evidence>
<feature type="domain" description="Ubiquitin-like protease family profile" evidence="5">
    <location>
        <begin position="698"/>
        <end position="796"/>
    </location>
</feature>
<reference evidence="6 7" key="1">
    <citation type="submission" date="2017-03" db="EMBL/GenBank/DDBJ databases">
        <title>WGS assembly of Porphyra umbilicalis.</title>
        <authorList>
            <person name="Brawley S.H."/>
            <person name="Blouin N.A."/>
            <person name="Ficko-Blean E."/>
            <person name="Wheeler G.L."/>
            <person name="Lohr M."/>
            <person name="Goodson H.V."/>
            <person name="Jenkins J.W."/>
            <person name="Blaby-Haas C.E."/>
            <person name="Helliwell K.E."/>
            <person name="Chan C."/>
            <person name="Marriage T."/>
            <person name="Bhattacharya D."/>
            <person name="Klein A.S."/>
            <person name="Badis Y."/>
            <person name="Brodie J."/>
            <person name="Cao Y."/>
            <person name="Collen J."/>
            <person name="Dittami S.M."/>
            <person name="Gachon C.M."/>
            <person name="Green B.R."/>
            <person name="Karpowicz S."/>
            <person name="Kim J.W."/>
            <person name="Kudahl U."/>
            <person name="Lin S."/>
            <person name="Michel G."/>
            <person name="Mittag M."/>
            <person name="Olson B.J."/>
            <person name="Pangilinan J."/>
            <person name="Peng Y."/>
            <person name="Qiu H."/>
            <person name="Shu S."/>
            <person name="Singer J.T."/>
            <person name="Smith A.G."/>
            <person name="Sprecher B.N."/>
            <person name="Wagner V."/>
            <person name="Wang W."/>
            <person name="Wang Z.-Y."/>
            <person name="Yan J."/>
            <person name="Yarish C."/>
            <person name="Zoeuner-Riek S."/>
            <person name="Zhuang Y."/>
            <person name="Zou Y."/>
            <person name="Lindquist E.A."/>
            <person name="Grimwood J."/>
            <person name="Barry K."/>
            <person name="Rokhsar D.S."/>
            <person name="Schmutz J."/>
            <person name="Stiller J.W."/>
            <person name="Grossman A.R."/>
            <person name="Prochnik S.E."/>
        </authorList>
    </citation>
    <scope>NUCLEOTIDE SEQUENCE [LARGE SCALE GENOMIC DNA]</scope>
    <source>
        <strain evidence="6">4086291</strain>
    </source>
</reference>
<feature type="region of interest" description="Disordered" evidence="4">
    <location>
        <begin position="464"/>
        <end position="500"/>
    </location>
</feature>
<name>A0A1X6PET1_PORUM</name>
<evidence type="ECO:0000313" key="6">
    <source>
        <dbReference type="EMBL" id="OSX79362.1"/>
    </source>
</evidence>
<dbReference type="InterPro" id="IPR003653">
    <property type="entry name" value="Peptidase_C48_C"/>
</dbReference>
<gene>
    <name evidence="6" type="ORF">BU14_0079s0006</name>
</gene>
<feature type="compositionally biased region" description="Pro residues" evidence="4">
    <location>
        <begin position="373"/>
        <end position="383"/>
    </location>
</feature>
<proteinExistence type="inferred from homology"/>
<dbReference type="SUPFAM" id="SSF54001">
    <property type="entry name" value="Cysteine proteinases"/>
    <property type="match status" value="1"/>
</dbReference>
<sequence>MTRPSPAAPGAPPSSSTATPSTRARSTPASPSPSLVGTEVKEVVPVSLGPSGTGLMQAIASLARQLIDGHRGPAKLTGFYAVLQTSTGVDGDSAKNIIIDCYGAGRSVEEKAMIMGEWRQRRAGIDGGGSSYGQGARRKEPATPSALADKHAERSGSDDKNDQDGDAASGSSVAGEDDAYPIMTMNDPNVVPLLSTIQMGSKTLKQAELNLLLSMCGLRTYKQLTYNLVRGVFRLGFQALKAQGVRKGSFSWALATPPELLFNMWSLEGATVKADGGCFFAPGHTNARHQGGIDKKRFALCVAAHLCPFWSFTLHKYFIDNPINKVAVSKRFRGADDAFGKATRKRGRQNGGFKLNNGNKDPPEDADGDHPPKLPSPPKPPAADGPLPLTTGTIIELARATEVYPISDLLLVDPSPVLPTSTCISIVTLTADEFERMQRAEAELRVLLPRNLLKEAFRILGTAGSSGSAGCSVDVDPPQAPSASAGDAPSGSSTAAGGSAVGRQPALCITVGKHAPMMCSTPTLVTMSGVHYLNQQLVLCPAFESWVKELTESTAKFPWELEFLVGSTLSVAAAADYVWASCSERRVGDLAWRYFLVGAGSIGDVVGSRLYGGCTVAFYDVVYGGQRKYMTNGVLDAALVEMRLHSAVRMHPSFVLMTGQSASFTVCNGQVVGEAVAIDRIKEIYDAMPNARYQRFVMLLNLGQHHWISAEVVPGAPVGKINVFDSLAGGYPKEKDLAVSRVKLFAREVDRLWRMGNSGAPVVERWDVSFINSPSQGDGYNCGPFALAHLWCAVNGHVLGEISGLVGDHLRLAILLTLLQCGKRYDDARQRELALAGNGAGAKI</sequence>
<evidence type="ECO:0000256" key="4">
    <source>
        <dbReference type="SAM" id="MobiDB-lite"/>
    </source>
</evidence>
<dbReference type="Gene3D" id="3.40.395.10">
    <property type="entry name" value="Adenoviral Proteinase, Chain A"/>
    <property type="match status" value="1"/>
</dbReference>
<keyword evidence="2" id="KW-0645">Protease</keyword>
<dbReference type="GO" id="GO:0006508">
    <property type="term" value="P:proteolysis"/>
    <property type="evidence" value="ECO:0007669"/>
    <property type="project" value="UniProtKB-KW"/>
</dbReference>
<dbReference type="AlphaFoldDB" id="A0A1X6PET1"/>
<evidence type="ECO:0000256" key="1">
    <source>
        <dbReference type="ARBA" id="ARBA00005234"/>
    </source>
</evidence>
<dbReference type="Proteomes" id="UP000218209">
    <property type="component" value="Unassembled WGS sequence"/>
</dbReference>
<feature type="compositionally biased region" description="Basic and acidic residues" evidence="4">
    <location>
        <begin position="148"/>
        <end position="163"/>
    </location>
</feature>
<feature type="compositionally biased region" description="Pro residues" evidence="4">
    <location>
        <begin position="1"/>
        <end position="12"/>
    </location>
</feature>
<protein>
    <recommendedName>
        <fullName evidence="5">Ubiquitin-like protease family profile domain-containing protein</fullName>
    </recommendedName>
</protein>
<keyword evidence="3" id="KW-0378">Hydrolase</keyword>
<dbReference type="EMBL" id="KV918792">
    <property type="protein sequence ID" value="OSX79362.1"/>
    <property type="molecule type" value="Genomic_DNA"/>
</dbReference>
<dbReference type="InterPro" id="IPR038765">
    <property type="entry name" value="Papain-like_cys_pep_sf"/>
</dbReference>